<evidence type="ECO:0000313" key="3">
    <source>
        <dbReference type="Proteomes" id="UP000799770"/>
    </source>
</evidence>
<dbReference type="Proteomes" id="UP000799770">
    <property type="component" value="Unassembled WGS sequence"/>
</dbReference>
<sequence>MRSSIVLATVLPAAFTYAIPAVVPWTSAKDNKVACNATETGYISFVTPGGPSNGTQLAVDSCKALDPCLYPEDLHPTGSPDDIVCPMTLDRSLNKAKSGSMHITALYGGNKRSKNITIDLFPPANPTGQETYRKADCEGYLSQLFSLQKDKGGCADKTQDAHMGQLTVGTGSTLSGAVFKASLIDSAT</sequence>
<evidence type="ECO:0000256" key="1">
    <source>
        <dbReference type="SAM" id="SignalP"/>
    </source>
</evidence>
<organism evidence="2 3">
    <name type="scientific">Lophiotrema nucula</name>
    <dbReference type="NCBI Taxonomy" id="690887"/>
    <lineage>
        <taxon>Eukaryota</taxon>
        <taxon>Fungi</taxon>
        <taxon>Dikarya</taxon>
        <taxon>Ascomycota</taxon>
        <taxon>Pezizomycotina</taxon>
        <taxon>Dothideomycetes</taxon>
        <taxon>Pleosporomycetidae</taxon>
        <taxon>Pleosporales</taxon>
        <taxon>Lophiotremataceae</taxon>
        <taxon>Lophiotrema</taxon>
    </lineage>
</organism>
<keyword evidence="3" id="KW-1185">Reference proteome</keyword>
<dbReference type="AlphaFoldDB" id="A0A6A5ZKW3"/>
<evidence type="ECO:0000313" key="2">
    <source>
        <dbReference type="EMBL" id="KAF2119796.1"/>
    </source>
</evidence>
<proteinExistence type="predicted"/>
<accession>A0A6A5ZKW3</accession>
<protein>
    <submittedName>
        <fullName evidence="2">Uncharacterized protein</fullName>
    </submittedName>
</protein>
<feature type="signal peptide" evidence="1">
    <location>
        <begin position="1"/>
        <end position="18"/>
    </location>
</feature>
<feature type="chain" id="PRO_5025616008" evidence="1">
    <location>
        <begin position="19"/>
        <end position="188"/>
    </location>
</feature>
<keyword evidence="1" id="KW-0732">Signal</keyword>
<gene>
    <name evidence="2" type="ORF">BDV96DRAFT_353376</name>
</gene>
<dbReference type="EMBL" id="ML977315">
    <property type="protein sequence ID" value="KAF2119796.1"/>
    <property type="molecule type" value="Genomic_DNA"/>
</dbReference>
<name>A0A6A5ZKW3_9PLEO</name>
<reference evidence="2" key="1">
    <citation type="journal article" date="2020" name="Stud. Mycol.">
        <title>101 Dothideomycetes genomes: a test case for predicting lifestyles and emergence of pathogens.</title>
        <authorList>
            <person name="Haridas S."/>
            <person name="Albert R."/>
            <person name="Binder M."/>
            <person name="Bloem J."/>
            <person name="Labutti K."/>
            <person name="Salamov A."/>
            <person name="Andreopoulos B."/>
            <person name="Baker S."/>
            <person name="Barry K."/>
            <person name="Bills G."/>
            <person name="Bluhm B."/>
            <person name="Cannon C."/>
            <person name="Castanera R."/>
            <person name="Culley D."/>
            <person name="Daum C."/>
            <person name="Ezra D."/>
            <person name="Gonzalez J."/>
            <person name="Henrissat B."/>
            <person name="Kuo A."/>
            <person name="Liang C."/>
            <person name="Lipzen A."/>
            <person name="Lutzoni F."/>
            <person name="Magnuson J."/>
            <person name="Mondo S."/>
            <person name="Nolan M."/>
            <person name="Ohm R."/>
            <person name="Pangilinan J."/>
            <person name="Park H.-J."/>
            <person name="Ramirez L."/>
            <person name="Alfaro M."/>
            <person name="Sun H."/>
            <person name="Tritt A."/>
            <person name="Yoshinaga Y."/>
            <person name="Zwiers L.-H."/>
            <person name="Turgeon B."/>
            <person name="Goodwin S."/>
            <person name="Spatafora J."/>
            <person name="Crous P."/>
            <person name="Grigoriev I."/>
        </authorList>
    </citation>
    <scope>NUCLEOTIDE SEQUENCE</scope>
    <source>
        <strain evidence="2">CBS 627.86</strain>
    </source>
</reference>